<dbReference type="EMBL" id="JANCYW010000016">
    <property type="protein sequence ID" value="KAK4538192.1"/>
    <property type="molecule type" value="Genomic_DNA"/>
</dbReference>
<dbReference type="GO" id="GO:0030983">
    <property type="term" value="F:mismatched DNA binding"/>
    <property type="evidence" value="ECO:0007669"/>
    <property type="project" value="InterPro"/>
</dbReference>
<gene>
    <name evidence="6" type="ORF">CDCA_CDCA16G4217</name>
</gene>
<feature type="domain" description="DNA mismatch repair proteins mutS family" evidence="5">
    <location>
        <begin position="701"/>
        <end position="717"/>
    </location>
</feature>
<reference evidence="6 7" key="1">
    <citation type="submission" date="2022-07" db="EMBL/GenBank/DDBJ databases">
        <title>Genome-wide signatures of adaptation to extreme environments.</title>
        <authorList>
            <person name="Cho C.H."/>
            <person name="Yoon H.S."/>
        </authorList>
    </citation>
    <scope>NUCLEOTIDE SEQUENCE [LARGE SCALE GENOMIC DNA]</scope>
    <source>
        <strain evidence="6 7">DBV 063 E5</strain>
    </source>
</reference>
<dbReference type="InterPro" id="IPR036187">
    <property type="entry name" value="DNA_mismatch_repair_MutS_sf"/>
</dbReference>
<keyword evidence="4" id="KW-0238">DNA-binding</keyword>
<dbReference type="InterPro" id="IPR007696">
    <property type="entry name" value="DNA_mismatch_repair_MutS_core"/>
</dbReference>
<evidence type="ECO:0000313" key="6">
    <source>
        <dbReference type="EMBL" id="KAK4538192.1"/>
    </source>
</evidence>
<dbReference type="GO" id="GO:0140664">
    <property type="term" value="F:ATP-dependent DNA damage sensor activity"/>
    <property type="evidence" value="ECO:0007669"/>
    <property type="project" value="InterPro"/>
</dbReference>
<protein>
    <recommendedName>
        <fullName evidence="5">DNA mismatch repair proteins mutS family domain-containing protein</fullName>
    </recommendedName>
</protein>
<dbReference type="InterPro" id="IPR045076">
    <property type="entry name" value="MutS"/>
</dbReference>
<dbReference type="PANTHER" id="PTHR11361">
    <property type="entry name" value="DNA MISMATCH REPAIR PROTEIN MUTS FAMILY MEMBER"/>
    <property type="match status" value="1"/>
</dbReference>
<dbReference type="SMART" id="SM00533">
    <property type="entry name" value="MUTSd"/>
    <property type="match status" value="1"/>
</dbReference>
<dbReference type="GO" id="GO:0005524">
    <property type="term" value="F:ATP binding"/>
    <property type="evidence" value="ECO:0007669"/>
    <property type="project" value="UniProtKB-KW"/>
</dbReference>
<dbReference type="GO" id="GO:0006298">
    <property type="term" value="P:mismatch repair"/>
    <property type="evidence" value="ECO:0007669"/>
    <property type="project" value="InterPro"/>
</dbReference>
<dbReference type="SUPFAM" id="SSF48334">
    <property type="entry name" value="DNA repair protein MutS, domain III"/>
    <property type="match status" value="1"/>
</dbReference>
<dbReference type="InterPro" id="IPR027417">
    <property type="entry name" value="P-loop_NTPase"/>
</dbReference>
<name>A0AAV9J0U0_CYACA</name>
<keyword evidence="7" id="KW-1185">Reference proteome</keyword>
<dbReference type="Proteomes" id="UP001301350">
    <property type="component" value="Unassembled WGS sequence"/>
</dbReference>
<comment type="caution">
    <text evidence="6">The sequence shown here is derived from an EMBL/GenBank/DDBJ whole genome shotgun (WGS) entry which is preliminary data.</text>
</comment>
<evidence type="ECO:0000256" key="2">
    <source>
        <dbReference type="ARBA" id="ARBA00022741"/>
    </source>
</evidence>
<keyword evidence="3" id="KW-0067">ATP-binding</keyword>
<dbReference type="PANTHER" id="PTHR11361:SF20">
    <property type="entry name" value="MUTS PROTEIN HOMOLOG 5"/>
    <property type="match status" value="1"/>
</dbReference>
<evidence type="ECO:0000256" key="4">
    <source>
        <dbReference type="ARBA" id="ARBA00023125"/>
    </source>
</evidence>
<sequence length="895" mass="96135">MRAPSASHWIADADACVDFLAFSGSRVRACYPPLGEMSQSVEVRQLFLSAYAQGVRVGMAFCEVDWGVVRHVEAREAAPYDTVRRVVDALAPAGVVCSETASAELRTALQGEPVYFEDTSGGRLAPELENVPAERLSAAGAEAVRDAVAVGTFPLHTLPAAEFALPTARERLRQWQRQWVPDHVADGAPGERQSAPLFWLEPDALLSLRCISALLSFLQNSGMWDGAPVSIEPYQPDRLMLVPRSVLQSLQILEARNTAHGGGTASLRPQTTLLGLVSRLASSRLGARHLRALFEYPLTDVEALNERLASVQALAQACAATSSAAMQTIMAALRAVRNVRSCWPRLVAGATTLDDWRAMAHTATAVATIIETLPQALDDSCPIAVRLAQALGSASSERVTQCTQLAQEVAARIDLADGAGTRRPTVRSGWSEELDELRVSLAALDGFLESVAAQERDALQQVGAPPVSLQIKFLPHIGYFLEVPAAHESAVSGSAAAAAWQRCIEAGGRLYFKSARMQQLDQELGDVAGAVSDKESEILRELESVVLPTVPWLAQAAELVAQLDSHLALALAADRCGWTRPELLDRDCELHIDVHDARHPLQELLVPEFVSNSWRMRRGDVCVLTGPNGSGKSVLLKQIAIIVYMAHIGSFVPAATARIAITDRLCQRIRTFDSAAAAGPSAFATDCLQMASMFRLATPYSLAVVDEFGKGTAEEDGCALAAACMQHMAAASSARASVLFATHFHDAVLSLKQALAACTHFRVFCMDTLAQPTAAFDDTPTADSVTPLYTVAEDRVAADSHALSCALRNGIAPAVVSRAAAVRPLLSAVRDDFPGRDAASHPRVLPDAGALYRQRIQQLFTLAERFDNLPLIDGDDAPENDAAIWHAYEAFLDAF</sequence>
<dbReference type="Pfam" id="PF05192">
    <property type="entry name" value="MutS_III"/>
    <property type="match status" value="1"/>
</dbReference>
<proteinExistence type="inferred from homology"/>
<dbReference type="Pfam" id="PF00488">
    <property type="entry name" value="MutS_V"/>
    <property type="match status" value="1"/>
</dbReference>
<comment type="similarity">
    <text evidence="1">Belongs to the DNA mismatch repair MutS family.</text>
</comment>
<keyword evidence="2" id="KW-0547">Nucleotide-binding</keyword>
<evidence type="ECO:0000256" key="1">
    <source>
        <dbReference type="ARBA" id="ARBA00006271"/>
    </source>
</evidence>
<dbReference type="Pfam" id="PF05190">
    <property type="entry name" value="MutS_IV"/>
    <property type="match status" value="1"/>
</dbReference>
<dbReference type="GO" id="GO:0051026">
    <property type="term" value="P:chiasma assembly"/>
    <property type="evidence" value="ECO:0007669"/>
    <property type="project" value="TreeGrafter"/>
</dbReference>
<dbReference type="SUPFAM" id="SSF52540">
    <property type="entry name" value="P-loop containing nucleoside triphosphate hydrolases"/>
    <property type="match status" value="1"/>
</dbReference>
<dbReference type="AlphaFoldDB" id="A0AAV9J0U0"/>
<organism evidence="6 7">
    <name type="scientific">Cyanidium caldarium</name>
    <name type="common">Red alga</name>
    <dbReference type="NCBI Taxonomy" id="2771"/>
    <lineage>
        <taxon>Eukaryota</taxon>
        <taxon>Rhodophyta</taxon>
        <taxon>Bangiophyceae</taxon>
        <taxon>Cyanidiales</taxon>
        <taxon>Cyanidiaceae</taxon>
        <taxon>Cyanidium</taxon>
    </lineage>
</organism>
<dbReference type="InterPro" id="IPR007861">
    <property type="entry name" value="DNA_mismatch_repair_MutS_clamp"/>
</dbReference>
<dbReference type="PROSITE" id="PS00486">
    <property type="entry name" value="DNA_MISMATCH_REPAIR_2"/>
    <property type="match status" value="1"/>
</dbReference>
<dbReference type="InterPro" id="IPR000432">
    <property type="entry name" value="DNA_mismatch_repair_MutS_C"/>
</dbReference>
<evidence type="ECO:0000256" key="3">
    <source>
        <dbReference type="ARBA" id="ARBA00022840"/>
    </source>
</evidence>
<accession>A0AAV9J0U0</accession>
<dbReference type="GO" id="GO:0005634">
    <property type="term" value="C:nucleus"/>
    <property type="evidence" value="ECO:0007669"/>
    <property type="project" value="TreeGrafter"/>
</dbReference>
<dbReference type="Gene3D" id="1.10.1420.10">
    <property type="match status" value="2"/>
</dbReference>
<evidence type="ECO:0000259" key="5">
    <source>
        <dbReference type="PROSITE" id="PS00486"/>
    </source>
</evidence>
<dbReference type="Gene3D" id="3.40.50.300">
    <property type="entry name" value="P-loop containing nucleotide triphosphate hydrolases"/>
    <property type="match status" value="1"/>
</dbReference>
<evidence type="ECO:0000313" key="7">
    <source>
        <dbReference type="Proteomes" id="UP001301350"/>
    </source>
</evidence>
<dbReference type="SMART" id="SM00534">
    <property type="entry name" value="MUTSac"/>
    <property type="match status" value="1"/>
</dbReference>